<keyword evidence="7" id="KW-1185">Reference proteome</keyword>
<dbReference type="InterPro" id="IPR000843">
    <property type="entry name" value="HTH_LacI"/>
</dbReference>
<organism evidence="6 7">
    <name type="scientific">Paenibacillus apis</name>
    <dbReference type="NCBI Taxonomy" id="1792174"/>
    <lineage>
        <taxon>Bacteria</taxon>
        <taxon>Bacillati</taxon>
        <taxon>Bacillota</taxon>
        <taxon>Bacilli</taxon>
        <taxon>Bacillales</taxon>
        <taxon>Paenibacillaceae</taxon>
        <taxon>Paenibacillus</taxon>
    </lineage>
</organism>
<evidence type="ECO:0000256" key="2">
    <source>
        <dbReference type="ARBA" id="ARBA00023015"/>
    </source>
</evidence>
<dbReference type="Pfam" id="PF00356">
    <property type="entry name" value="LacI"/>
    <property type="match status" value="1"/>
</dbReference>
<dbReference type="SMART" id="SM00354">
    <property type="entry name" value="HTH_LACI"/>
    <property type="match status" value="1"/>
</dbReference>
<dbReference type="Pfam" id="PF13377">
    <property type="entry name" value="Peripla_BP_3"/>
    <property type="match status" value="1"/>
</dbReference>
<dbReference type="AlphaFoldDB" id="A0A919Y1M6"/>
<protein>
    <submittedName>
        <fullName evidence="6">LacI family transcriptional regulator</fullName>
    </submittedName>
</protein>
<dbReference type="PROSITE" id="PS50932">
    <property type="entry name" value="HTH_LACI_2"/>
    <property type="match status" value="1"/>
</dbReference>
<evidence type="ECO:0000256" key="4">
    <source>
        <dbReference type="ARBA" id="ARBA00023163"/>
    </source>
</evidence>
<keyword evidence="3" id="KW-0238">DNA-binding</keyword>
<dbReference type="GO" id="GO:0000976">
    <property type="term" value="F:transcription cis-regulatory region binding"/>
    <property type="evidence" value="ECO:0007669"/>
    <property type="project" value="TreeGrafter"/>
</dbReference>
<dbReference type="Proteomes" id="UP000678895">
    <property type="component" value="Unassembled WGS sequence"/>
</dbReference>
<name>A0A919Y1M6_9BACL</name>
<sequence length="335" mass="36439">MITIYDIAKLTGFSPTTVSKVFNDYPDVSLKTRRKILEAAEQLGYLPNAHARSLTTKRSWTIGILYNESSGIGMLHPYFAGVIEGFKKVATSRGYDLMFISKDIGGKKSGYLEHCKIRGVDGVVGILPDYSDPDFTELLDSDVPMVLLDQESEIKGTVYSDNLDGSIRAVQYLYDLGHRKIGHIGGGNTFAGVKRMQGYLQAMQELRLPICEEHIIQGSYDYTIESGKIAMEQLLQAVDSPTAVFAAGDNLAIGAMQAIKDHGLSIPGDISIIGFDDIAMAGFLTPSLTTIRQNTHALGNKAADMLIYSIEGGTTISSEVIPVELVARDSCRAIE</sequence>
<dbReference type="InterPro" id="IPR028082">
    <property type="entry name" value="Peripla_BP_I"/>
</dbReference>
<evidence type="ECO:0000313" key="6">
    <source>
        <dbReference type="EMBL" id="GIO43007.1"/>
    </source>
</evidence>
<keyword evidence="2" id="KW-0805">Transcription regulation</keyword>
<keyword evidence="1" id="KW-0678">Repressor</keyword>
<proteinExistence type="predicted"/>
<keyword evidence="4" id="KW-0804">Transcription</keyword>
<dbReference type="Gene3D" id="3.40.50.2300">
    <property type="match status" value="2"/>
</dbReference>
<evidence type="ECO:0000256" key="3">
    <source>
        <dbReference type="ARBA" id="ARBA00023125"/>
    </source>
</evidence>
<reference evidence="6" key="1">
    <citation type="submission" date="2021-03" db="EMBL/GenBank/DDBJ databases">
        <title>Antimicrobial resistance genes in bacteria isolated from Japanese honey, and their potential for conferring macrolide and lincosamide resistance in the American foulbrood pathogen Paenibacillus larvae.</title>
        <authorList>
            <person name="Okamoto M."/>
            <person name="Kumagai M."/>
            <person name="Kanamori H."/>
            <person name="Takamatsu D."/>
        </authorList>
    </citation>
    <scope>NUCLEOTIDE SEQUENCE</scope>
    <source>
        <strain evidence="6">J41TS4</strain>
    </source>
</reference>
<dbReference type="SUPFAM" id="SSF47413">
    <property type="entry name" value="lambda repressor-like DNA-binding domains"/>
    <property type="match status" value="1"/>
</dbReference>
<evidence type="ECO:0000259" key="5">
    <source>
        <dbReference type="PROSITE" id="PS50932"/>
    </source>
</evidence>
<dbReference type="CDD" id="cd06267">
    <property type="entry name" value="PBP1_LacI_sugar_binding-like"/>
    <property type="match status" value="1"/>
</dbReference>
<feature type="domain" description="HTH lacI-type" evidence="5">
    <location>
        <begin position="2"/>
        <end position="56"/>
    </location>
</feature>
<dbReference type="CDD" id="cd01392">
    <property type="entry name" value="HTH_LacI"/>
    <property type="match status" value="1"/>
</dbReference>
<dbReference type="InterPro" id="IPR010982">
    <property type="entry name" value="Lambda_DNA-bd_dom_sf"/>
</dbReference>
<evidence type="ECO:0000313" key="7">
    <source>
        <dbReference type="Proteomes" id="UP000678895"/>
    </source>
</evidence>
<evidence type="ECO:0000256" key="1">
    <source>
        <dbReference type="ARBA" id="ARBA00022491"/>
    </source>
</evidence>
<comment type="caution">
    <text evidence="6">The sequence shown here is derived from an EMBL/GenBank/DDBJ whole genome shotgun (WGS) entry which is preliminary data.</text>
</comment>
<accession>A0A919Y1M6</accession>
<dbReference type="PANTHER" id="PTHR30146:SF148">
    <property type="entry name" value="HTH-TYPE TRANSCRIPTIONAL REPRESSOR PURR-RELATED"/>
    <property type="match status" value="1"/>
</dbReference>
<dbReference type="RefSeq" id="WP_301627825.1">
    <property type="nucleotide sequence ID" value="NZ_BORS01000009.1"/>
</dbReference>
<dbReference type="PANTHER" id="PTHR30146">
    <property type="entry name" value="LACI-RELATED TRANSCRIPTIONAL REPRESSOR"/>
    <property type="match status" value="1"/>
</dbReference>
<dbReference type="GO" id="GO:0003700">
    <property type="term" value="F:DNA-binding transcription factor activity"/>
    <property type="evidence" value="ECO:0007669"/>
    <property type="project" value="TreeGrafter"/>
</dbReference>
<dbReference type="SUPFAM" id="SSF53822">
    <property type="entry name" value="Periplasmic binding protein-like I"/>
    <property type="match status" value="1"/>
</dbReference>
<gene>
    <name evidence="6" type="primary">lacI_2</name>
    <name evidence="6" type="ORF">J41TS4_27650</name>
</gene>
<dbReference type="Gene3D" id="1.10.260.40">
    <property type="entry name" value="lambda repressor-like DNA-binding domains"/>
    <property type="match status" value="1"/>
</dbReference>
<dbReference type="EMBL" id="BORS01000009">
    <property type="protein sequence ID" value="GIO43007.1"/>
    <property type="molecule type" value="Genomic_DNA"/>
</dbReference>
<dbReference type="InterPro" id="IPR046335">
    <property type="entry name" value="LacI/GalR-like_sensor"/>
</dbReference>